<name>A0A561BC61_9BURK</name>
<proteinExistence type="predicted"/>
<evidence type="ECO:0000313" key="6">
    <source>
        <dbReference type="EMBL" id="TWD76388.1"/>
    </source>
</evidence>
<feature type="transmembrane region" description="Helical" evidence="4">
    <location>
        <begin position="143"/>
        <end position="167"/>
    </location>
</feature>
<dbReference type="InterPro" id="IPR036259">
    <property type="entry name" value="MFS_trans_sf"/>
</dbReference>
<feature type="transmembrane region" description="Helical" evidence="4">
    <location>
        <begin position="53"/>
        <end position="73"/>
    </location>
</feature>
<dbReference type="AlphaFoldDB" id="A0A561BC61"/>
<comment type="caution">
    <text evidence="6">The sequence shown here is derived from an EMBL/GenBank/DDBJ whole genome shotgun (WGS) entry which is preliminary data.</text>
</comment>
<dbReference type="InterPro" id="IPR050327">
    <property type="entry name" value="Proton-linked_MCT"/>
</dbReference>
<feature type="transmembrane region" description="Helical" evidence="4">
    <location>
        <begin position="258"/>
        <end position="279"/>
    </location>
</feature>
<dbReference type="CDD" id="cd17355">
    <property type="entry name" value="MFS_YcxA_like"/>
    <property type="match status" value="1"/>
</dbReference>
<dbReference type="Gene3D" id="1.20.1250.20">
    <property type="entry name" value="MFS general substrate transporter like domains"/>
    <property type="match status" value="2"/>
</dbReference>
<keyword evidence="2 4" id="KW-1133">Transmembrane helix</keyword>
<dbReference type="PROSITE" id="PS50850">
    <property type="entry name" value="MFS"/>
    <property type="match status" value="1"/>
</dbReference>
<dbReference type="RefSeq" id="WP_145746752.1">
    <property type="nucleotide sequence ID" value="NZ_VIVL01000012.1"/>
</dbReference>
<dbReference type="OrthoDB" id="3573349at2"/>
<keyword evidence="3 4" id="KW-0472">Membrane</keyword>
<dbReference type="SUPFAM" id="SSF103473">
    <property type="entry name" value="MFS general substrate transporter"/>
    <property type="match status" value="1"/>
</dbReference>
<gene>
    <name evidence="6" type="ORF">FB547_11224</name>
</gene>
<evidence type="ECO:0000256" key="1">
    <source>
        <dbReference type="ARBA" id="ARBA00022692"/>
    </source>
</evidence>
<feature type="transmembrane region" description="Helical" evidence="4">
    <location>
        <begin position="17"/>
        <end position="41"/>
    </location>
</feature>
<evidence type="ECO:0000256" key="4">
    <source>
        <dbReference type="SAM" id="Phobius"/>
    </source>
</evidence>
<dbReference type="Pfam" id="PF07690">
    <property type="entry name" value="MFS_1"/>
    <property type="match status" value="1"/>
</dbReference>
<dbReference type="Proteomes" id="UP000319722">
    <property type="component" value="Unassembled WGS sequence"/>
</dbReference>
<dbReference type="PANTHER" id="PTHR11360">
    <property type="entry name" value="MONOCARBOXYLATE TRANSPORTER"/>
    <property type="match status" value="1"/>
</dbReference>
<dbReference type="InterPro" id="IPR020846">
    <property type="entry name" value="MFS_dom"/>
</dbReference>
<sequence length="415" mass="42782">MNTAAPARPADALDSNWSLVAAGALMTCVAIGVLFSLAVFLEPMSAATGWSRAGVSSAMTLAFLSMGVAGFGWGALSDRYGPRMVVLAGTVLLGLSTVLASRASTLLEFQLFYGVLMGLAAGSFFAPVIATAASWFDRHRSLAVSLVSAGMGVAPMTISPLAAWLVTHHDWRTAQLIIGIGAWIVLLPAVWLIRAAPRAAHRDASAGGAAPAAEMKVGQALRSRAFLVLGITFFACCAAHSGPIFHTVSYAIGCGLPTFAAVTIYSMEGAAGLGGRLLFGVLADRLGAKRVLVAGLLIQALAAASYLLVKQLGGFYAVAIVFGLAYGGVMPLYAVLARDYFGPRILGTVLGAASMLSSLGMALGPVLGGWLFDRYGSYTWMYIGSMTVGLGAVAIALTFPRTGAANKQPQLQPAG</sequence>
<accession>A0A561BC61</accession>
<feature type="transmembrane region" description="Helical" evidence="4">
    <location>
        <begin position="173"/>
        <end position="193"/>
    </location>
</feature>
<dbReference type="InterPro" id="IPR011701">
    <property type="entry name" value="MFS"/>
</dbReference>
<feature type="transmembrane region" description="Helical" evidence="4">
    <location>
        <begin position="291"/>
        <end position="309"/>
    </location>
</feature>
<feature type="transmembrane region" description="Helical" evidence="4">
    <location>
        <begin position="315"/>
        <end position="336"/>
    </location>
</feature>
<keyword evidence="1 4" id="KW-0812">Transmembrane</keyword>
<dbReference type="EMBL" id="VIVL01000012">
    <property type="protein sequence ID" value="TWD76388.1"/>
    <property type="molecule type" value="Genomic_DNA"/>
</dbReference>
<feature type="transmembrane region" description="Helical" evidence="4">
    <location>
        <begin position="378"/>
        <end position="399"/>
    </location>
</feature>
<evidence type="ECO:0000256" key="3">
    <source>
        <dbReference type="ARBA" id="ARBA00023136"/>
    </source>
</evidence>
<feature type="transmembrane region" description="Helical" evidence="4">
    <location>
        <begin position="111"/>
        <end position="136"/>
    </location>
</feature>
<dbReference type="GO" id="GO:0022857">
    <property type="term" value="F:transmembrane transporter activity"/>
    <property type="evidence" value="ECO:0007669"/>
    <property type="project" value="InterPro"/>
</dbReference>
<evidence type="ECO:0000256" key="2">
    <source>
        <dbReference type="ARBA" id="ARBA00022989"/>
    </source>
</evidence>
<reference evidence="6 7" key="1">
    <citation type="submission" date="2019-06" db="EMBL/GenBank/DDBJ databases">
        <title>Sorghum-associated microbial communities from plants grown in Nebraska, USA.</title>
        <authorList>
            <person name="Schachtman D."/>
        </authorList>
    </citation>
    <scope>NUCLEOTIDE SEQUENCE [LARGE SCALE GENOMIC DNA]</scope>
    <source>
        <strain evidence="6 7">T529</strain>
    </source>
</reference>
<organism evidence="6 7">
    <name type="scientific">Variovorax beijingensis</name>
    <dbReference type="NCBI Taxonomy" id="2496117"/>
    <lineage>
        <taxon>Bacteria</taxon>
        <taxon>Pseudomonadati</taxon>
        <taxon>Pseudomonadota</taxon>
        <taxon>Betaproteobacteria</taxon>
        <taxon>Burkholderiales</taxon>
        <taxon>Comamonadaceae</taxon>
        <taxon>Variovorax</taxon>
    </lineage>
</organism>
<feature type="transmembrane region" description="Helical" evidence="4">
    <location>
        <begin position="225"/>
        <end position="246"/>
    </location>
</feature>
<feature type="transmembrane region" description="Helical" evidence="4">
    <location>
        <begin position="348"/>
        <end position="372"/>
    </location>
</feature>
<evidence type="ECO:0000313" key="7">
    <source>
        <dbReference type="Proteomes" id="UP000319722"/>
    </source>
</evidence>
<dbReference type="PANTHER" id="PTHR11360:SF290">
    <property type="entry name" value="MONOCARBOXYLATE MFS PERMEASE"/>
    <property type="match status" value="1"/>
</dbReference>
<feature type="domain" description="Major facilitator superfamily (MFS) profile" evidence="5">
    <location>
        <begin position="16"/>
        <end position="403"/>
    </location>
</feature>
<feature type="transmembrane region" description="Helical" evidence="4">
    <location>
        <begin position="85"/>
        <end position="105"/>
    </location>
</feature>
<protein>
    <submittedName>
        <fullName evidence="6">Sugar phosphate permease</fullName>
    </submittedName>
</protein>
<evidence type="ECO:0000259" key="5">
    <source>
        <dbReference type="PROSITE" id="PS50850"/>
    </source>
</evidence>